<name>A0A2I0A2F3_9ASPA</name>
<protein>
    <submittedName>
        <fullName evidence="2">Uncharacterized protein</fullName>
    </submittedName>
</protein>
<accession>A0A2I0A2F3</accession>
<keyword evidence="3" id="KW-1185">Reference proteome</keyword>
<feature type="transmembrane region" description="Helical" evidence="1">
    <location>
        <begin position="70"/>
        <end position="96"/>
    </location>
</feature>
<evidence type="ECO:0000313" key="3">
    <source>
        <dbReference type="Proteomes" id="UP000236161"/>
    </source>
</evidence>
<dbReference type="EMBL" id="KZ452037">
    <property type="protein sequence ID" value="PKA49719.1"/>
    <property type="molecule type" value="Genomic_DNA"/>
</dbReference>
<organism evidence="2 3">
    <name type="scientific">Apostasia shenzhenica</name>
    <dbReference type="NCBI Taxonomy" id="1088818"/>
    <lineage>
        <taxon>Eukaryota</taxon>
        <taxon>Viridiplantae</taxon>
        <taxon>Streptophyta</taxon>
        <taxon>Embryophyta</taxon>
        <taxon>Tracheophyta</taxon>
        <taxon>Spermatophyta</taxon>
        <taxon>Magnoliopsida</taxon>
        <taxon>Liliopsida</taxon>
        <taxon>Asparagales</taxon>
        <taxon>Orchidaceae</taxon>
        <taxon>Apostasioideae</taxon>
        <taxon>Apostasia</taxon>
    </lineage>
</organism>
<keyword evidence="1" id="KW-0812">Transmembrane</keyword>
<evidence type="ECO:0000313" key="2">
    <source>
        <dbReference type="EMBL" id="PKA49719.1"/>
    </source>
</evidence>
<keyword evidence="1" id="KW-1133">Transmembrane helix</keyword>
<dbReference type="Proteomes" id="UP000236161">
    <property type="component" value="Unassembled WGS sequence"/>
</dbReference>
<dbReference type="AlphaFoldDB" id="A0A2I0A2F3"/>
<reference evidence="2 3" key="1">
    <citation type="journal article" date="2017" name="Nature">
        <title>The Apostasia genome and the evolution of orchids.</title>
        <authorList>
            <person name="Zhang G.Q."/>
            <person name="Liu K.W."/>
            <person name="Li Z."/>
            <person name="Lohaus R."/>
            <person name="Hsiao Y.Y."/>
            <person name="Niu S.C."/>
            <person name="Wang J.Y."/>
            <person name="Lin Y.C."/>
            <person name="Xu Q."/>
            <person name="Chen L.J."/>
            <person name="Yoshida K."/>
            <person name="Fujiwara S."/>
            <person name="Wang Z.W."/>
            <person name="Zhang Y.Q."/>
            <person name="Mitsuda N."/>
            <person name="Wang M."/>
            <person name="Liu G.H."/>
            <person name="Pecoraro L."/>
            <person name="Huang H.X."/>
            <person name="Xiao X.J."/>
            <person name="Lin M."/>
            <person name="Wu X.Y."/>
            <person name="Wu W.L."/>
            <person name="Chen Y.Y."/>
            <person name="Chang S.B."/>
            <person name="Sakamoto S."/>
            <person name="Ohme-Takagi M."/>
            <person name="Yagi M."/>
            <person name="Zeng S.J."/>
            <person name="Shen C.Y."/>
            <person name="Yeh C.M."/>
            <person name="Luo Y.B."/>
            <person name="Tsai W.C."/>
            <person name="Van de Peer Y."/>
            <person name="Liu Z.J."/>
        </authorList>
    </citation>
    <scope>NUCLEOTIDE SEQUENCE [LARGE SCALE GENOMIC DNA]</scope>
    <source>
        <strain evidence="3">cv. Shenzhen</strain>
        <tissue evidence="2">Stem</tissue>
    </source>
</reference>
<sequence length="142" mass="16171">MEAARKLLPELEIPGDAVIGPQELRTSVCRFLNDKLLELLRFMEDVGVFLQRRERELFPPGPGGEVLRQWANLGLAVGLPIVLLTISVCCCCSRWGGFSGGGRKMKGAGKMGRFKVSRRFFMIREPWDYVRNLRQPKKDMLF</sequence>
<proteinExistence type="predicted"/>
<gene>
    <name evidence="2" type="ORF">AXF42_Ash004260</name>
</gene>
<keyword evidence="1" id="KW-0472">Membrane</keyword>
<evidence type="ECO:0000256" key="1">
    <source>
        <dbReference type="SAM" id="Phobius"/>
    </source>
</evidence>